<dbReference type="SMART" id="SM00406">
    <property type="entry name" value="IGv"/>
    <property type="match status" value="1"/>
</dbReference>
<dbReference type="GO" id="GO:0002376">
    <property type="term" value="P:immune system process"/>
    <property type="evidence" value="ECO:0007669"/>
    <property type="project" value="UniProtKB-KW"/>
</dbReference>
<evidence type="ECO:0000259" key="4">
    <source>
        <dbReference type="PROSITE" id="PS50835"/>
    </source>
</evidence>
<feature type="signal peptide" evidence="3">
    <location>
        <begin position="1"/>
        <end position="22"/>
    </location>
</feature>
<feature type="domain" description="Ig-like" evidence="4">
    <location>
        <begin position="22"/>
        <end position="112"/>
    </location>
</feature>
<keyword evidence="1 3" id="KW-0732">Signal</keyword>
<dbReference type="PANTHER" id="PTHR23268:SF28">
    <property type="entry name" value="T CELL RECEPTOR BETA VARIABLE 19"/>
    <property type="match status" value="1"/>
</dbReference>
<feature type="chain" id="PRO_5039132568" description="Ig-like domain-containing protein" evidence="3">
    <location>
        <begin position="23"/>
        <end position="142"/>
    </location>
</feature>
<evidence type="ECO:0000256" key="3">
    <source>
        <dbReference type="SAM" id="SignalP"/>
    </source>
</evidence>
<sequence>MGMWLIWCMAALCFLGARHTDAKITQTPSLVLKRGQTAQLTCRQTDNHNYMYWYQQQQGKGLQLIYYSLGKGNKEDGDSDIKNDFTAYRPELEVFDLNITSVKMEHSAVYFCASSLDTALQSHLLPLQKPPPSKRASPPIST</sequence>
<name>A0A9D3XV39_9SAUR</name>
<dbReference type="InterPro" id="IPR013106">
    <property type="entry name" value="Ig_V-set"/>
</dbReference>
<evidence type="ECO:0000313" key="6">
    <source>
        <dbReference type="Proteomes" id="UP000827986"/>
    </source>
</evidence>
<dbReference type="Gene3D" id="2.60.40.10">
    <property type="entry name" value="Immunoglobulins"/>
    <property type="match status" value="1"/>
</dbReference>
<dbReference type="InterPro" id="IPR003599">
    <property type="entry name" value="Ig_sub"/>
</dbReference>
<proteinExistence type="predicted"/>
<dbReference type="Pfam" id="PF07686">
    <property type="entry name" value="V-set"/>
    <property type="match status" value="1"/>
</dbReference>
<keyword evidence="2" id="KW-0391">Immunity</keyword>
<dbReference type="InterPro" id="IPR036179">
    <property type="entry name" value="Ig-like_dom_sf"/>
</dbReference>
<dbReference type="SMART" id="SM00409">
    <property type="entry name" value="IG"/>
    <property type="match status" value="1"/>
</dbReference>
<dbReference type="GO" id="GO:0005886">
    <property type="term" value="C:plasma membrane"/>
    <property type="evidence" value="ECO:0007669"/>
    <property type="project" value="TreeGrafter"/>
</dbReference>
<dbReference type="GO" id="GO:0007166">
    <property type="term" value="P:cell surface receptor signaling pathway"/>
    <property type="evidence" value="ECO:0007669"/>
    <property type="project" value="TreeGrafter"/>
</dbReference>
<evidence type="ECO:0000256" key="1">
    <source>
        <dbReference type="ARBA" id="ARBA00022729"/>
    </source>
</evidence>
<dbReference type="InterPro" id="IPR013783">
    <property type="entry name" value="Ig-like_fold"/>
</dbReference>
<dbReference type="PANTHER" id="PTHR23268">
    <property type="entry name" value="T-CELL RECEPTOR BETA CHAIN"/>
    <property type="match status" value="1"/>
</dbReference>
<comment type="caution">
    <text evidence="5">The sequence shown here is derived from an EMBL/GenBank/DDBJ whole genome shotgun (WGS) entry which is preliminary data.</text>
</comment>
<dbReference type="PROSITE" id="PS50835">
    <property type="entry name" value="IG_LIKE"/>
    <property type="match status" value="1"/>
</dbReference>
<dbReference type="SUPFAM" id="SSF48726">
    <property type="entry name" value="Immunoglobulin"/>
    <property type="match status" value="1"/>
</dbReference>
<evidence type="ECO:0000256" key="2">
    <source>
        <dbReference type="ARBA" id="ARBA00022859"/>
    </source>
</evidence>
<protein>
    <recommendedName>
        <fullName evidence="4">Ig-like domain-containing protein</fullName>
    </recommendedName>
</protein>
<dbReference type="Proteomes" id="UP000827986">
    <property type="component" value="Unassembled WGS sequence"/>
</dbReference>
<accession>A0A9D3XV39</accession>
<dbReference type="InterPro" id="IPR050413">
    <property type="entry name" value="TCR_beta_variable"/>
</dbReference>
<gene>
    <name evidence="5" type="ORF">KIL84_018504</name>
</gene>
<keyword evidence="6" id="KW-1185">Reference proteome</keyword>
<reference evidence="5" key="1">
    <citation type="submission" date="2021-09" db="EMBL/GenBank/DDBJ databases">
        <title>The genome of Mauremys mutica provides insights into the evolution of semi-aquatic lifestyle.</title>
        <authorList>
            <person name="Gong S."/>
            <person name="Gao Y."/>
        </authorList>
    </citation>
    <scope>NUCLEOTIDE SEQUENCE</scope>
    <source>
        <strain evidence="5">MM-2020</strain>
        <tissue evidence="5">Muscle</tissue>
    </source>
</reference>
<organism evidence="5 6">
    <name type="scientific">Mauremys mutica</name>
    <name type="common">yellowpond turtle</name>
    <dbReference type="NCBI Taxonomy" id="74926"/>
    <lineage>
        <taxon>Eukaryota</taxon>
        <taxon>Metazoa</taxon>
        <taxon>Chordata</taxon>
        <taxon>Craniata</taxon>
        <taxon>Vertebrata</taxon>
        <taxon>Euteleostomi</taxon>
        <taxon>Archelosauria</taxon>
        <taxon>Testudinata</taxon>
        <taxon>Testudines</taxon>
        <taxon>Cryptodira</taxon>
        <taxon>Durocryptodira</taxon>
        <taxon>Testudinoidea</taxon>
        <taxon>Geoemydidae</taxon>
        <taxon>Geoemydinae</taxon>
        <taxon>Mauremys</taxon>
    </lineage>
</organism>
<dbReference type="EMBL" id="JAHDVG010000463">
    <property type="protein sequence ID" value="KAH1185755.1"/>
    <property type="molecule type" value="Genomic_DNA"/>
</dbReference>
<dbReference type="AlphaFoldDB" id="A0A9D3XV39"/>
<evidence type="ECO:0000313" key="5">
    <source>
        <dbReference type="EMBL" id="KAH1185755.1"/>
    </source>
</evidence>
<dbReference type="InterPro" id="IPR007110">
    <property type="entry name" value="Ig-like_dom"/>
</dbReference>